<feature type="transmembrane region" description="Helical" evidence="6">
    <location>
        <begin position="446"/>
        <end position="465"/>
    </location>
</feature>
<evidence type="ECO:0000256" key="3">
    <source>
        <dbReference type="ARBA" id="ARBA00022989"/>
    </source>
</evidence>
<keyword evidence="2 6" id="KW-0812">Transmembrane</keyword>
<proteinExistence type="predicted"/>
<dbReference type="GO" id="GO:0016020">
    <property type="term" value="C:membrane"/>
    <property type="evidence" value="ECO:0007669"/>
    <property type="project" value="UniProtKB-SubCell"/>
</dbReference>
<evidence type="ECO:0000313" key="8">
    <source>
        <dbReference type="Proteomes" id="UP000794436"/>
    </source>
</evidence>
<feature type="transmembrane region" description="Helical" evidence="6">
    <location>
        <begin position="321"/>
        <end position="341"/>
    </location>
</feature>
<accession>A0A8K1C3F5</accession>
<evidence type="ECO:0000313" key="7">
    <source>
        <dbReference type="EMBL" id="TMW55747.1"/>
    </source>
</evidence>
<feature type="region of interest" description="Disordered" evidence="5">
    <location>
        <begin position="572"/>
        <end position="619"/>
    </location>
</feature>
<name>A0A8K1C3F5_PYTOL</name>
<feature type="region of interest" description="Disordered" evidence="5">
    <location>
        <begin position="651"/>
        <end position="717"/>
    </location>
</feature>
<protein>
    <submittedName>
        <fullName evidence="7">Uncharacterized protein</fullName>
    </submittedName>
</protein>
<dbReference type="InterPro" id="IPR008521">
    <property type="entry name" value="Mg_trans_NIPA"/>
</dbReference>
<dbReference type="OrthoDB" id="165382at2759"/>
<feature type="transmembrane region" description="Helical" evidence="6">
    <location>
        <begin position="477"/>
        <end position="496"/>
    </location>
</feature>
<dbReference type="Proteomes" id="UP000794436">
    <property type="component" value="Unassembled WGS sequence"/>
</dbReference>
<evidence type="ECO:0000256" key="2">
    <source>
        <dbReference type="ARBA" id="ARBA00022692"/>
    </source>
</evidence>
<feature type="transmembrane region" description="Helical" evidence="6">
    <location>
        <begin position="508"/>
        <end position="525"/>
    </location>
</feature>
<sequence length="717" mass="78309">MDTSMAATSVRPPARPSDLHALCMQSRQRALHSSLSRSQWLRVGCVMAIASATINLPLADAMPQSSVKLPAILECSSCDTPLATDIPFCGEYVRYSACRTGESWTSMDKAVEAEYTSVANSSTVNASSSEATECLTALKRVTCAKMFNVCEMGSPQSFCLSSCSAALKTNCSAVLDTQATLLQETQTKVCGSKQRLPMGVVDGGKCFDVEYEGPKRTAWIIGFTIAVVFSFLASVGINLQKKALKQNELTAHEQNKEPLPAYRLPLWVLGFVMILLGSILDFVAFGLAPQSLLAPLAALTLVWNMMLAPCFNKEKLSKKDIFATLVIFAGATVAVVFASHTSPSYNLSMLMELYTDPLTCAYFGVVVCCVGLHYSLIRFVEKLSLTSKRHRMIQVGQPLVWSKVRLIGYAGLAGTMGGQSVLFAKSTAELIKAAFHGEDSFAHVQTYLLIFALFSCLLCQVHYLNCGLVHYDALSVVPIYQAYWIISGVLGGAIYFQEIRTFSIEQACMFVLGIVMTIFGVGLLSQRKPVAQPSMKRKLTIDRGTSFSTSDSKLDKPSSFCGLAPVPEVVEPTAQSDDDTHSVDTMPTIQENESEMSTGEESDDDEENPDAVSDDASDDVNRHVIDNYLDMSATMCFTEILDGLGFQNGPQRMLMSRRPSTRNISHDGAGRRPPRRSVDDIEVGMPAASRENMPREKAPKRRSITFSAFQNKKDPNP</sequence>
<dbReference type="PANTHER" id="PTHR12570">
    <property type="match status" value="1"/>
</dbReference>
<keyword evidence="3 6" id="KW-1133">Transmembrane helix</keyword>
<evidence type="ECO:0000256" key="6">
    <source>
        <dbReference type="SAM" id="Phobius"/>
    </source>
</evidence>
<dbReference type="SUPFAM" id="SSF103481">
    <property type="entry name" value="Multidrug resistance efflux transporter EmrE"/>
    <property type="match status" value="1"/>
</dbReference>
<keyword evidence="8" id="KW-1185">Reference proteome</keyword>
<dbReference type="PANTHER" id="PTHR12570:SF9">
    <property type="entry name" value="MAGNESIUM TRANSPORTER NIPA8-RELATED"/>
    <property type="match status" value="1"/>
</dbReference>
<keyword evidence="4 6" id="KW-0472">Membrane</keyword>
<evidence type="ECO:0000256" key="5">
    <source>
        <dbReference type="SAM" id="MobiDB-lite"/>
    </source>
</evidence>
<comment type="subcellular location">
    <subcellularLocation>
        <location evidence="1">Membrane</location>
        <topology evidence="1">Multi-pass membrane protein</topology>
    </subcellularLocation>
</comment>
<feature type="compositionally biased region" description="Acidic residues" evidence="5">
    <location>
        <begin position="592"/>
        <end position="618"/>
    </location>
</feature>
<dbReference type="InterPro" id="IPR037185">
    <property type="entry name" value="EmrE-like"/>
</dbReference>
<comment type="caution">
    <text evidence="7">The sequence shown here is derived from an EMBL/GenBank/DDBJ whole genome shotgun (WGS) entry which is preliminary data.</text>
</comment>
<dbReference type="AlphaFoldDB" id="A0A8K1C3F5"/>
<evidence type="ECO:0000256" key="4">
    <source>
        <dbReference type="ARBA" id="ARBA00023136"/>
    </source>
</evidence>
<gene>
    <name evidence="7" type="ORF">Poli38472_010629</name>
</gene>
<feature type="transmembrane region" description="Helical" evidence="6">
    <location>
        <begin position="361"/>
        <end position="380"/>
    </location>
</feature>
<dbReference type="Pfam" id="PF05653">
    <property type="entry name" value="Mg_trans_NIPA"/>
    <property type="match status" value="1"/>
</dbReference>
<organism evidence="7 8">
    <name type="scientific">Pythium oligandrum</name>
    <name type="common">Mycoparasitic fungus</name>
    <dbReference type="NCBI Taxonomy" id="41045"/>
    <lineage>
        <taxon>Eukaryota</taxon>
        <taxon>Sar</taxon>
        <taxon>Stramenopiles</taxon>
        <taxon>Oomycota</taxon>
        <taxon>Peronosporomycetes</taxon>
        <taxon>Pythiales</taxon>
        <taxon>Pythiaceae</taxon>
        <taxon>Pythium</taxon>
    </lineage>
</organism>
<evidence type="ECO:0000256" key="1">
    <source>
        <dbReference type="ARBA" id="ARBA00004141"/>
    </source>
</evidence>
<feature type="transmembrane region" description="Helical" evidence="6">
    <location>
        <begin position="264"/>
        <end position="286"/>
    </location>
</feature>
<feature type="transmembrane region" description="Helical" evidence="6">
    <location>
        <begin position="218"/>
        <end position="239"/>
    </location>
</feature>
<feature type="transmembrane region" description="Helical" evidence="6">
    <location>
        <begin position="292"/>
        <end position="309"/>
    </location>
</feature>
<dbReference type="GO" id="GO:0015095">
    <property type="term" value="F:magnesium ion transmembrane transporter activity"/>
    <property type="evidence" value="ECO:0007669"/>
    <property type="project" value="InterPro"/>
</dbReference>
<dbReference type="EMBL" id="SPLM01000147">
    <property type="protein sequence ID" value="TMW55747.1"/>
    <property type="molecule type" value="Genomic_DNA"/>
</dbReference>
<reference evidence="7" key="1">
    <citation type="submission" date="2019-03" db="EMBL/GenBank/DDBJ databases">
        <title>Long read genome sequence of the mycoparasitic Pythium oligandrum ATCC 38472 isolated from sugarbeet rhizosphere.</title>
        <authorList>
            <person name="Gaulin E."/>
        </authorList>
    </citation>
    <scope>NUCLEOTIDE SEQUENCE</scope>
    <source>
        <strain evidence="7">ATCC 38472_TT</strain>
    </source>
</reference>